<reference evidence="2" key="1">
    <citation type="journal article" date="2023" name="Front. Plant Sci.">
        <title>Chromosomal-level genome assembly of Melastoma candidum provides insights into trichome evolution.</title>
        <authorList>
            <person name="Zhong Y."/>
            <person name="Wu W."/>
            <person name="Sun C."/>
            <person name="Zou P."/>
            <person name="Liu Y."/>
            <person name="Dai S."/>
            <person name="Zhou R."/>
        </authorList>
    </citation>
    <scope>NUCLEOTIDE SEQUENCE [LARGE SCALE GENOMIC DNA]</scope>
</reference>
<evidence type="ECO:0000313" key="1">
    <source>
        <dbReference type="EMBL" id="KAI4367038.1"/>
    </source>
</evidence>
<gene>
    <name evidence="1" type="ORF">MLD38_022821</name>
</gene>
<keyword evidence="2" id="KW-1185">Reference proteome</keyword>
<dbReference type="EMBL" id="CM042885">
    <property type="protein sequence ID" value="KAI4367038.1"/>
    <property type="molecule type" value="Genomic_DNA"/>
</dbReference>
<name>A0ACB9QLR1_9MYRT</name>
<protein>
    <submittedName>
        <fullName evidence="1">Uncharacterized protein</fullName>
    </submittedName>
</protein>
<organism evidence="1 2">
    <name type="scientific">Melastoma candidum</name>
    <dbReference type="NCBI Taxonomy" id="119954"/>
    <lineage>
        <taxon>Eukaryota</taxon>
        <taxon>Viridiplantae</taxon>
        <taxon>Streptophyta</taxon>
        <taxon>Embryophyta</taxon>
        <taxon>Tracheophyta</taxon>
        <taxon>Spermatophyta</taxon>
        <taxon>Magnoliopsida</taxon>
        <taxon>eudicotyledons</taxon>
        <taxon>Gunneridae</taxon>
        <taxon>Pentapetalae</taxon>
        <taxon>rosids</taxon>
        <taxon>malvids</taxon>
        <taxon>Myrtales</taxon>
        <taxon>Melastomataceae</taxon>
        <taxon>Melastomatoideae</taxon>
        <taxon>Melastomateae</taxon>
        <taxon>Melastoma</taxon>
    </lineage>
</organism>
<proteinExistence type="predicted"/>
<sequence length="288" mass="29894">MTSLLPQGPAWWVRRQEKPSLGGQPNLGLKGEGFAGSERVSSPGQPIAAGEDRNPSWLLVEPELGRGSREAGCPLRHRRGRAVEVRGCHGGLRKENESGRVAVEKERREAGSLARLELYRVCRGGVAIAGSEDAGRKAHCGRKRGAAVGRDGARRRWGAAGESDLTTPGSGLAVIRSQNVCEAVGSASGSGAAGCAGEQVAAVRKCQRGGVAGAAVKLLEGWKSCGGWGGGIVGVEVATAGPGRVGARSEEEAVCWESAGEGAHYRGKERRGKPGNVGKQLWPLQRAA</sequence>
<comment type="caution">
    <text evidence="1">The sequence shown here is derived from an EMBL/GenBank/DDBJ whole genome shotgun (WGS) entry which is preliminary data.</text>
</comment>
<dbReference type="Proteomes" id="UP001057402">
    <property type="component" value="Chromosome 6"/>
</dbReference>
<accession>A0ACB9QLR1</accession>
<evidence type="ECO:0000313" key="2">
    <source>
        <dbReference type="Proteomes" id="UP001057402"/>
    </source>
</evidence>